<keyword evidence="7" id="KW-0813">Transport</keyword>
<evidence type="ECO:0000256" key="1">
    <source>
        <dbReference type="ARBA" id="ARBA00004162"/>
    </source>
</evidence>
<comment type="similarity">
    <text evidence="2 7">Belongs to the ExbD/TolR family.</text>
</comment>
<reference evidence="9 10" key="1">
    <citation type="submission" date="2021-12" db="EMBL/GenBank/DDBJ databases">
        <title>Discovery of the Pendulisporaceae a myxobacterial family with distinct sporulation behavior and unique specialized metabolism.</title>
        <authorList>
            <person name="Garcia R."/>
            <person name="Popoff A."/>
            <person name="Bader C.D."/>
            <person name="Loehr J."/>
            <person name="Walesch S."/>
            <person name="Walt C."/>
            <person name="Boldt J."/>
            <person name="Bunk B."/>
            <person name="Haeckl F.J.F.P.J."/>
            <person name="Gunesch A.P."/>
            <person name="Birkelbach J."/>
            <person name="Nuebel U."/>
            <person name="Pietschmann T."/>
            <person name="Bach T."/>
            <person name="Mueller R."/>
        </authorList>
    </citation>
    <scope>NUCLEOTIDE SEQUENCE [LARGE SCALE GENOMIC DNA]</scope>
    <source>
        <strain evidence="9 10">MSr12523</strain>
    </source>
</reference>
<evidence type="ECO:0000256" key="6">
    <source>
        <dbReference type="ARBA" id="ARBA00023136"/>
    </source>
</evidence>
<feature type="compositionally biased region" description="Gly residues" evidence="8">
    <location>
        <begin position="9"/>
        <end position="22"/>
    </location>
</feature>
<keyword evidence="7" id="KW-0653">Protein transport</keyword>
<evidence type="ECO:0000256" key="3">
    <source>
        <dbReference type="ARBA" id="ARBA00022475"/>
    </source>
</evidence>
<feature type="region of interest" description="Disordered" evidence="8">
    <location>
        <begin position="1"/>
        <end position="30"/>
    </location>
</feature>
<dbReference type="Proteomes" id="UP001379533">
    <property type="component" value="Chromosome"/>
</dbReference>
<keyword evidence="6" id="KW-0472">Membrane</keyword>
<keyword evidence="5" id="KW-1133">Transmembrane helix</keyword>
<evidence type="ECO:0000256" key="7">
    <source>
        <dbReference type="RuleBase" id="RU003879"/>
    </source>
</evidence>
<comment type="subcellular location">
    <subcellularLocation>
        <location evidence="1">Cell membrane</location>
        <topology evidence="1">Single-pass membrane protein</topology>
    </subcellularLocation>
    <subcellularLocation>
        <location evidence="7">Cell membrane</location>
        <topology evidence="7">Single-pass type II membrane protein</topology>
    </subcellularLocation>
</comment>
<evidence type="ECO:0000313" key="10">
    <source>
        <dbReference type="Proteomes" id="UP001379533"/>
    </source>
</evidence>
<name>A0ABZ2KJG7_9BACT</name>
<evidence type="ECO:0000256" key="4">
    <source>
        <dbReference type="ARBA" id="ARBA00022692"/>
    </source>
</evidence>
<evidence type="ECO:0000313" key="9">
    <source>
        <dbReference type="EMBL" id="WXA97104.1"/>
    </source>
</evidence>
<evidence type="ECO:0000256" key="8">
    <source>
        <dbReference type="SAM" id="MobiDB-lite"/>
    </source>
</evidence>
<proteinExistence type="inferred from homology"/>
<gene>
    <name evidence="9" type="ORF">LZC95_09680</name>
</gene>
<protein>
    <submittedName>
        <fullName evidence="9">Biopolymer transporter ExbD</fullName>
    </submittedName>
</protein>
<dbReference type="EMBL" id="CP089982">
    <property type="protein sequence ID" value="WXA97104.1"/>
    <property type="molecule type" value="Genomic_DNA"/>
</dbReference>
<dbReference type="RefSeq" id="WP_394847719.1">
    <property type="nucleotide sequence ID" value="NZ_CP089982.1"/>
</dbReference>
<sequence length="214" mass="23384">MNQPPYAGSPGGLGPTSPGGGGTPPPRQPAASMAVYKRELRREIRRRALEPEINFLNITAMLDMMTIILVFLLKSMSAQTASIPQSSDLTIPKSILTTEASQQGVAVLVSKSWIVVDDNQVVPVPGDPTHGVEGRYKRGGPNDLYITELASRLQNWRDRDKQVRASTGKDPSGSEAIIIADKDTPYRLLVEVLFTLGQTEFNKFHLMVLQGSKK</sequence>
<accession>A0ABZ2KJG7</accession>
<keyword evidence="10" id="KW-1185">Reference proteome</keyword>
<dbReference type="Pfam" id="PF02472">
    <property type="entry name" value="ExbD"/>
    <property type="match status" value="1"/>
</dbReference>
<keyword evidence="4 7" id="KW-0812">Transmembrane</keyword>
<dbReference type="InterPro" id="IPR003400">
    <property type="entry name" value="ExbD"/>
</dbReference>
<evidence type="ECO:0000256" key="5">
    <source>
        <dbReference type="ARBA" id="ARBA00022989"/>
    </source>
</evidence>
<organism evidence="9 10">
    <name type="scientific">Pendulispora brunnea</name>
    <dbReference type="NCBI Taxonomy" id="2905690"/>
    <lineage>
        <taxon>Bacteria</taxon>
        <taxon>Pseudomonadati</taxon>
        <taxon>Myxococcota</taxon>
        <taxon>Myxococcia</taxon>
        <taxon>Myxococcales</taxon>
        <taxon>Sorangiineae</taxon>
        <taxon>Pendulisporaceae</taxon>
        <taxon>Pendulispora</taxon>
    </lineage>
</organism>
<keyword evidence="3" id="KW-1003">Cell membrane</keyword>
<evidence type="ECO:0000256" key="2">
    <source>
        <dbReference type="ARBA" id="ARBA00005811"/>
    </source>
</evidence>